<dbReference type="AlphaFoldDB" id="A0AA38XCG8"/>
<name>A0AA38XCG8_9EURO</name>
<proteinExistence type="predicted"/>
<evidence type="ECO:0000313" key="3">
    <source>
        <dbReference type="Proteomes" id="UP001172673"/>
    </source>
</evidence>
<accession>A0AA38XCG8</accession>
<dbReference type="Proteomes" id="UP001172673">
    <property type="component" value="Unassembled WGS sequence"/>
</dbReference>
<protein>
    <submittedName>
        <fullName evidence="2">Uncharacterized protein</fullName>
    </submittedName>
</protein>
<gene>
    <name evidence="2" type="ORF">H2200_005341</name>
</gene>
<organism evidence="2 3">
    <name type="scientific">Cladophialophora chaetospira</name>
    <dbReference type="NCBI Taxonomy" id="386627"/>
    <lineage>
        <taxon>Eukaryota</taxon>
        <taxon>Fungi</taxon>
        <taxon>Dikarya</taxon>
        <taxon>Ascomycota</taxon>
        <taxon>Pezizomycotina</taxon>
        <taxon>Eurotiomycetes</taxon>
        <taxon>Chaetothyriomycetidae</taxon>
        <taxon>Chaetothyriales</taxon>
        <taxon>Herpotrichiellaceae</taxon>
        <taxon>Cladophialophora</taxon>
    </lineage>
</organism>
<evidence type="ECO:0000313" key="2">
    <source>
        <dbReference type="EMBL" id="KAJ9610564.1"/>
    </source>
</evidence>
<keyword evidence="3" id="KW-1185">Reference proteome</keyword>
<feature type="transmembrane region" description="Helical" evidence="1">
    <location>
        <begin position="132"/>
        <end position="157"/>
    </location>
</feature>
<feature type="transmembrane region" description="Helical" evidence="1">
    <location>
        <begin position="102"/>
        <end position="120"/>
    </location>
</feature>
<keyword evidence="1" id="KW-0472">Membrane</keyword>
<feature type="transmembrane region" description="Helical" evidence="1">
    <location>
        <begin position="37"/>
        <end position="57"/>
    </location>
</feature>
<keyword evidence="1" id="KW-0812">Transmembrane</keyword>
<keyword evidence="1" id="KW-1133">Transmembrane helix</keyword>
<evidence type="ECO:0000256" key="1">
    <source>
        <dbReference type="SAM" id="Phobius"/>
    </source>
</evidence>
<sequence length="172" mass="18511">MSTSAGPYKSPGTEITIELDPQHDGNIIRKAFLAESVLNLFTIPLITNTRTILSYLLANPSQINSTSIFFARLFGGLIVGGLTSALWAGLPNTKTGIESRKVVYITLGMGEVFLLPILALEAAKAASGEEAALSVLGCGATIACLLPPLLWRAYVLFVKPELMGRYREVKRD</sequence>
<feature type="transmembrane region" description="Helical" evidence="1">
    <location>
        <begin position="69"/>
        <end position="90"/>
    </location>
</feature>
<comment type="caution">
    <text evidence="2">The sequence shown here is derived from an EMBL/GenBank/DDBJ whole genome shotgun (WGS) entry which is preliminary data.</text>
</comment>
<reference evidence="2" key="1">
    <citation type="submission" date="2022-10" db="EMBL/GenBank/DDBJ databases">
        <title>Culturing micro-colonial fungi from biological soil crusts in the Mojave desert and describing Neophaeococcomyces mojavensis, and introducing the new genera and species Taxawa tesnikishii.</title>
        <authorList>
            <person name="Kurbessoian T."/>
            <person name="Stajich J.E."/>
        </authorList>
    </citation>
    <scope>NUCLEOTIDE SEQUENCE</scope>
    <source>
        <strain evidence="2">TK_41</strain>
    </source>
</reference>
<dbReference type="EMBL" id="JAPDRK010000007">
    <property type="protein sequence ID" value="KAJ9610564.1"/>
    <property type="molecule type" value="Genomic_DNA"/>
</dbReference>